<dbReference type="RefSeq" id="WP_090243556.1">
    <property type="nucleotide sequence ID" value="NZ_FNOU01000004.1"/>
</dbReference>
<gene>
    <name evidence="3" type="ORF">SAMN04488579_10428</name>
</gene>
<evidence type="ECO:0000313" key="3">
    <source>
        <dbReference type="EMBL" id="SDX59273.1"/>
    </source>
</evidence>
<protein>
    <submittedName>
        <fullName evidence="3">DNA-binding transcriptional regulator, XRE-family HTH domain</fullName>
    </submittedName>
</protein>
<dbReference type="PANTHER" id="PTHR46558:SF11">
    <property type="entry name" value="HTH-TYPE TRANSCRIPTIONAL REGULATOR XRE"/>
    <property type="match status" value="1"/>
</dbReference>
<feature type="domain" description="HTH cro/C1-type" evidence="2">
    <location>
        <begin position="7"/>
        <end position="61"/>
    </location>
</feature>
<sequence>MDFQQRLKQLRKKNNLTQSQLAKRLGLQSAAVSKYETGQTEPSLAMLWAMAELFQVSIDYLIGYSDVENPMVDETRITHEEMELIKRFRILPKDDQIRLDERMATLLDIKRIKK</sequence>
<dbReference type="InterPro" id="IPR010982">
    <property type="entry name" value="Lambda_DNA-bd_dom_sf"/>
</dbReference>
<dbReference type="EMBL" id="FNOU01000004">
    <property type="protein sequence ID" value="SDX59273.1"/>
    <property type="molecule type" value="Genomic_DNA"/>
</dbReference>
<organism evidence="3 4">
    <name type="scientific">Eubacterium barkeri</name>
    <name type="common">Clostridium barkeri</name>
    <dbReference type="NCBI Taxonomy" id="1528"/>
    <lineage>
        <taxon>Bacteria</taxon>
        <taxon>Bacillati</taxon>
        <taxon>Bacillota</taxon>
        <taxon>Clostridia</taxon>
        <taxon>Eubacteriales</taxon>
        <taxon>Eubacteriaceae</taxon>
        <taxon>Eubacterium</taxon>
    </lineage>
</organism>
<dbReference type="SUPFAM" id="SSF47413">
    <property type="entry name" value="lambda repressor-like DNA-binding domains"/>
    <property type="match status" value="1"/>
</dbReference>
<dbReference type="InterPro" id="IPR001387">
    <property type="entry name" value="Cro/C1-type_HTH"/>
</dbReference>
<dbReference type="STRING" id="1528.SAMN04488579_10428"/>
<dbReference type="OrthoDB" id="9815852at2"/>
<dbReference type="Pfam" id="PF01381">
    <property type="entry name" value="HTH_3"/>
    <property type="match status" value="1"/>
</dbReference>
<dbReference type="GO" id="GO:0003677">
    <property type="term" value="F:DNA binding"/>
    <property type="evidence" value="ECO:0007669"/>
    <property type="project" value="UniProtKB-KW"/>
</dbReference>
<keyword evidence="4" id="KW-1185">Reference proteome</keyword>
<dbReference type="PANTHER" id="PTHR46558">
    <property type="entry name" value="TRACRIPTIONAL REGULATORY PROTEIN-RELATED-RELATED"/>
    <property type="match status" value="1"/>
</dbReference>
<dbReference type="PROSITE" id="PS50943">
    <property type="entry name" value="HTH_CROC1"/>
    <property type="match status" value="1"/>
</dbReference>
<name>A0A1H3CYH5_EUBBA</name>
<reference evidence="4" key="1">
    <citation type="submission" date="2016-10" db="EMBL/GenBank/DDBJ databases">
        <authorList>
            <person name="Varghese N."/>
            <person name="Submissions S."/>
        </authorList>
    </citation>
    <scope>NUCLEOTIDE SEQUENCE [LARGE SCALE GENOMIC DNA]</scope>
    <source>
        <strain evidence="4">VPI 5359</strain>
    </source>
</reference>
<dbReference type="Gene3D" id="1.10.260.40">
    <property type="entry name" value="lambda repressor-like DNA-binding domains"/>
    <property type="match status" value="1"/>
</dbReference>
<proteinExistence type="predicted"/>
<accession>A0A1H3CYH5</accession>
<dbReference type="SMART" id="SM00530">
    <property type="entry name" value="HTH_XRE"/>
    <property type="match status" value="1"/>
</dbReference>
<dbReference type="CDD" id="cd00093">
    <property type="entry name" value="HTH_XRE"/>
    <property type="match status" value="1"/>
</dbReference>
<evidence type="ECO:0000256" key="1">
    <source>
        <dbReference type="ARBA" id="ARBA00023125"/>
    </source>
</evidence>
<keyword evidence="1 3" id="KW-0238">DNA-binding</keyword>
<evidence type="ECO:0000259" key="2">
    <source>
        <dbReference type="PROSITE" id="PS50943"/>
    </source>
</evidence>
<dbReference type="AlphaFoldDB" id="A0A1H3CYH5"/>
<dbReference type="Proteomes" id="UP000199652">
    <property type="component" value="Unassembled WGS sequence"/>
</dbReference>
<evidence type="ECO:0000313" key="4">
    <source>
        <dbReference type="Proteomes" id="UP000199652"/>
    </source>
</evidence>